<evidence type="ECO:0000313" key="2">
    <source>
        <dbReference type="Proteomes" id="UP001165121"/>
    </source>
</evidence>
<sequence>MLRLLMIANDITAPQVVLTDRELTCINALDKVFPETPSMIFRWHMNKIVESMARKQLGQVEVNNPAPGQPKMENSWQTNSFMATFSQAVDAESEEEFETKRRELAVKSKTVSDYLDLRWSKYKSRIMKHWINKYRHYGIRDTSTVEGTHAKIKVKLKSSCGDLYTVFIKLQSW</sequence>
<proteinExistence type="predicted"/>
<gene>
    <name evidence="1" type="ORF">Pfra01_001412200</name>
</gene>
<reference evidence="1" key="1">
    <citation type="submission" date="2023-04" db="EMBL/GenBank/DDBJ databases">
        <title>Phytophthora fragariaefolia NBRC 109709.</title>
        <authorList>
            <person name="Ichikawa N."/>
            <person name="Sato H."/>
            <person name="Tonouchi N."/>
        </authorList>
    </citation>
    <scope>NUCLEOTIDE SEQUENCE</scope>
    <source>
        <strain evidence="1">NBRC 109709</strain>
    </source>
</reference>
<dbReference type="PANTHER" id="PTHR31569">
    <property type="entry name" value="SWIM-TYPE DOMAIN-CONTAINING PROTEIN"/>
    <property type="match status" value="1"/>
</dbReference>
<organism evidence="1 2">
    <name type="scientific">Phytophthora fragariaefolia</name>
    <dbReference type="NCBI Taxonomy" id="1490495"/>
    <lineage>
        <taxon>Eukaryota</taxon>
        <taxon>Sar</taxon>
        <taxon>Stramenopiles</taxon>
        <taxon>Oomycota</taxon>
        <taxon>Peronosporomycetes</taxon>
        <taxon>Peronosporales</taxon>
        <taxon>Peronosporaceae</taxon>
        <taxon>Phytophthora</taxon>
    </lineage>
</organism>
<dbReference type="OrthoDB" id="127842at2759"/>
<dbReference type="Proteomes" id="UP001165121">
    <property type="component" value="Unassembled WGS sequence"/>
</dbReference>
<dbReference type="PANTHER" id="PTHR31569:SF4">
    <property type="entry name" value="SWIM-TYPE DOMAIN-CONTAINING PROTEIN"/>
    <property type="match status" value="1"/>
</dbReference>
<name>A0A9W6XMP2_9STRA</name>
<accession>A0A9W6XMP2</accession>
<dbReference type="InterPro" id="IPR052579">
    <property type="entry name" value="Zinc_finger_SWIM"/>
</dbReference>
<comment type="caution">
    <text evidence="1">The sequence shown here is derived from an EMBL/GenBank/DDBJ whole genome shotgun (WGS) entry which is preliminary data.</text>
</comment>
<dbReference type="AlphaFoldDB" id="A0A9W6XMP2"/>
<keyword evidence="2" id="KW-1185">Reference proteome</keyword>
<dbReference type="EMBL" id="BSXT01001467">
    <property type="protein sequence ID" value="GMF42725.1"/>
    <property type="molecule type" value="Genomic_DNA"/>
</dbReference>
<protein>
    <submittedName>
        <fullName evidence="1">Unnamed protein product</fullName>
    </submittedName>
</protein>
<evidence type="ECO:0000313" key="1">
    <source>
        <dbReference type="EMBL" id="GMF42725.1"/>
    </source>
</evidence>